<reference evidence="1" key="1">
    <citation type="submission" date="2013-07" db="EMBL/GenBank/DDBJ databases">
        <title>The genome of an arbuscular mycorrhizal fungus provides insights into the evolution of the oldest plant symbiosis.</title>
        <authorList>
            <consortium name="DOE Joint Genome Institute"/>
            <person name="Tisserant E."/>
            <person name="Malbreil M."/>
            <person name="Kuo A."/>
            <person name="Kohler A."/>
            <person name="Symeonidi A."/>
            <person name="Balestrini R."/>
            <person name="Charron P."/>
            <person name="Duensing N."/>
            <person name="Frei-dit-Frey N."/>
            <person name="Gianinazzi-Pearson V."/>
            <person name="Gilbert B."/>
            <person name="Handa Y."/>
            <person name="Hijri M."/>
            <person name="Kaul R."/>
            <person name="Kawaguchi M."/>
            <person name="Krajinski F."/>
            <person name="Lammers P."/>
            <person name="Lapierre D."/>
            <person name="Masclaux F.G."/>
            <person name="Murat C."/>
            <person name="Morin E."/>
            <person name="Ndikumana S."/>
            <person name="Pagni M."/>
            <person name="Petitpierre D."/>
            <person name="Requena N."/>
            <person name="Rosikiewicz P."/>
            <person name="Riley R."/>
            <person name="Saito K."/>
            <person name="San Clemente H."/>
            <person name="Shapiro H."/>
            <person name="van Tuinen D."/>
            <person name="Becard G."/>
            <person name="Bonfante P."/>
            <person name="Paszkowski U."/>
            <person name="Shachar-Hill Y."/>
            <person name="Young J.P."/>
            <person name="Sanders I.R."/>
            <person name="Henrissat B."/>
            <person name="Rensing S.A."/>
            <person name="Grigoriev I.V."/>
            <person name="Corradi N."/>
            <person name="Roux C."/>
            <person name="Martin F."/>
        </authorList>
    </citation>
    <scope>NUCLEOTIDE SEQUENCE</scope>
    <source>
        <strain evidence="1">DAOM 197198</strain>
    </source>
</reference>
<proteinExistence type="predicted"/>
<sequence>MSYISIIWNPTCIYLISISDASCKYQDVVSIKFHISTLLSLTFYNHMLYAYIALNYTAKDNSFYASLHIEFTSQNQKVYK</sequence>
<gene>
    <name evidence="1" type="ORF">GLOINDRAFT_30080</name>
</gene>
<organism evidence="1">
    <name type="scientific">Rhizophagus irregularis (strain DAOM 181602 / DAOM 197198 / MUCL 43194)</name>
    <name type="common">Arbuscular mycorrhizal fungus</name>
    <name type="synonym">Glomus intraradices</name>
    <dbReference type="NCBI Taxonomy" id="747089"/>
    <lineage>
        <taxon>Eukaryota</taxon>
        <taxon>Fungi</taxon>
        <taxon>Fungi incertae sedis</taxon>
        <taxon>Mucoromycota</taxon>
        <taxon>Glomeromycotina</taxon>
        <taxon>Glomeromycetes</taxon>
        <taxon>Glomerales</taxon>
        <taxon>Glomeraceae</taxon>
        <taxon>Rhizophagus</taxon>
    </lineage>
</organism>
<accession>U9TNS9</accession>
<name>U9TNS9_RHIID</name>
<evidence type="ECO:0000313" key="1">
    <source>
        <dbReference type="EMBL" id="ESA09839.1"/>
    </source>
</evidence>
<protein>
    <submittedName>
        <fullName evidence="1">Uncharacterized protein</fullName>
    </submittedName>
</protein>
<dbReference type="AlphaFoldDB" id="U9TNS9"/>
<dbReference type="HOGENOM" id="CLU_2590973_0_0_1"/>
<dbReference type="EMBL" id="KI287675">
    <property type="protein sequence ID" value="ESA09839.1"/>
    <property type="molecule type" value="Genomic_DNA"/>
</dbReference>
<dbReference type="STRING" id="747089.U9TNS9"/>